<feature type="transmembrane region" description="Helical" evidence="1">
    <location>
        <begin position="162"/>
        <end position="181"/>
    </location>
</feature>
<feature type="transmembrane region" description="Helical" evidence="1">
    <location>
        <begin position="233"/>
        <end position="256"/>
    </location>
</feature>
<proteinExistence type="predicted"/>
<gene>
    <name evidence="2" type="ORF">FC70_GL000522</name>
</gene>
<feature type="transmembrane region" description="Helical" evidence="1">
    <location>
        <begin position="137"/>
        <end position="155"/>
    </location>
</feature>
<feature type="transmembrane region" description="Helical" evidence="1">
    <location>
        <begin position="111"/>
        <end position="131"/>
    </location>
</feature>
<feature type="transmembrane region" description="Helical" evidence="1">
    <location>
        <begin position="201"/>
        <end position="221"/>
    </location>
</feature>
<dbReference type="PANTHER" id="PTHR38454:SF1">
    <property type="entry name" value="INTEGRAL MEMBRANE PROTEIN"/>
    <property type="match status" value="1"/>
</dbReference>
<organism evidence="2 3">
    <name type="scientific">Paucilactobacillus oligofermentans DSM 15707 = LMG 22743</name>
    <dbReference type="NCBI Taxonomy" id="1423778"/>
    <lineage>
        <taxon>Bacteria</taxon>
        <taxon>Bacillati</taxon>
        <taxon>Bacillota</taxon>
        <taxon>Bacilli</taxon>
        <taxon>Lactobacillales</taxon>
        <taxon>Lactobacillaceae</taxon>
        <taxon>Paucilactobacillus</taxon>
    </lineage>
</organism>
<dbReference type="RefSeq" id="WP_235804069.1">
    <property type="nucleotide sequence ID" value="NZ_AZFE01000030.1"/>
</dbReference>
<accession>A0A0R1RHE3</accession>
<dbReference type="PATRIC" id="fig|1423778.4.peg.549"/>
<dbReference type="InterPro" id="IPR018580">
    <property type="entry name" value="Uncharacterised_YfhO"/>
</dbReference>
<evidence type="ECO:0000313" key="3">
    <source>
        <dbReference type="Proteomes" id="UP000051697"/>
    </source>
</evidence>
<feature type="transmembrane region" description="Helical" evidence="1">
    <location>
        <begin position="14"/>
        <end position="33"/>
    </location>
</feature>
<feature type="transmembrane region" description="Helical" evidence="1">
    <location>
        <begin position="853"/>
        <end position="874"/>
    </location>
</feature>
<dbReference type="Pfam" id="PF09586">
    <property type="entry name" value="YfhO"/>
    <property type="match status" value="1"/>
</dbReference>
<feature type="transmembrane region" description="Helical" evidence="1">
    <location>
        <begin position="387"/>
        <end position="406"/>
    </location>
</feature>
<sequence>MRLSIRVPKPTKKLLLTFSFLFPFVLMMGYFMYRGMAPFGSSTILTVDLGQQYVDFFSYYRSTILSHPTSFFYSFAKDLGGDTLGIFAYYLMSPLNVIILLFPGKLLSSGILILTLLKYGLSGLSFAWMLMKLKLQTNWRVIAFATSYALMGWMIANQLNVIWLDVLILLPLVIYGLIKLLDTKKPWTFICWFTILLIDNYYMAWMVGIFTFLFTIFHLFETNQRFKTNLRSFFRYVGSGIISVLIAACFLFPVGYSLAQSKGTYTETAIKWTTEYFPFNMVAKLIPGSFNFDQMPDGQPNIFIGMLLTIAFLLFMLDSRWSIKSRLVAGLISIFFICSFFLQPLDLLWHAGQFPVWYPYRFSFLFSFWMLYLAAKELTGNFKPSTHSLIIITTFLIIIYVFLFHYLDKLTYITNVEVSFSAAISAVALIWMIVPSNGSPLLYELLFMMLVIGESATNAFTSLNNISYVSQSEFGNYTTQLTKTASKLKEIDSGFYRVGQTFLRTKDDPMQGDYNSASHFGSTLEPSIPSFMGSIGQPDGDGFVTYTNGTQVTDSLLSMKYFMTSKSVVNLSGKTKTVTSLPEVSNKTDLNRQSEVSSDALTKTYKNNSALSIAFGASKAIQSLTLKTKDPLMYQSELYKVLAGDKSASSLFNVQNFDNVTFVNLPSATQITGTIFKRKEILKPAEIKLKFTPKTNGSYYLTLGSALNSDTATFSLNGKELKQYPTYRNTIVVNVASKQKGKPITFTIKLTKQSVWLQNVSLYSLNQSYFNKLNQTLKSENLKVTSHSNTKITGTVNIKKKNHVLMTTIPYSKGWHVKVDGQEVKTTKVIKTFMAVPITKGHHNVVFYYRSPYLIAGLLVSSVTIIGITGIIIYKKRK</sequence>
<dbReference type="Proteomes" id="UP000051697">
    <property type="component" value="Unassembled WGS sequence"/>
</dbReference>
<feature type="transmembrane region" description="Helical" evidence="1">
    <location>
        <begin position="298"/>
        <end position="315"/>
    </location>
</feature>
<keyword evidence="1" id="KW-0812">Transmembrane</keyword>
<keyword evidence="1" id="KW-0472">Membrane</keyword>
<dbReference type="EMBL" id="AZFE01000030">
    <property type="protein sequence ID" value="KRL55937.1"/>
    <property type="molecule type" value="Genomic_DNA"/>
</dbReference>
<dbReference type="KEGG" id="lol:LACOL_0773"/>
<comment type="caution">
    <text evidence="2">The sequence shown here is derived from an EMBL/GenBank/DDBJ whole genome shotgun (WGS) entry which is preliminary data.</text>
</comment>
<protein>
    <recommendedName>
        <fullName evidence="4">Integral membrane protein</fullName>
    </recommendedName>
</protein>
<feature type="transmembrane region" description="Helical" evidence="1">
    <location>
        <begin position="412"/>
        <end position="434"/>
    </location>
</feature>
<evidence type="ECO:0000313" key="2">
    <source>
        <dbReference type="EMBL" id="KRL55937.1"/>
    </source>
</evidence>
<feature type="transmembrane region" description="Helical" evidence="1">
    <location>
        <begin position="327"/>
        <end position="345"/>
    </location>
</feature>
<evidence type="ECO:0000256" key="1">
    <source>
        <dbReference type="SAM" id="Phobius"/>
    </source>
</evidence>
<reference evidence="2 3" key="1">
    <citation type="journal article" date="2015" name="Genome Announc.">
        <title>Expanding the biotechnology potential of lactobacilli through comparative genomics of 213 strains and associated genera.</title>
        <authorList>
            <person name="Sun Z."/>
            <person name="Harris H.M."/>
            <person name="McCann A."/>
            <person name="Guo C."/>
            <person name="Argimon S."/>
            <person name="Zhang W."/>
            <person name="Yang X."/>
            <person name="Jeffery I.B."/>
            <person name="Cooney J.C."/>
            <person name="Kagawa T.F."/>
            <person name="Liu W."/>
            <person name="Song Y."/>
            <person name="Salvetti E."/>
            <person name="Wrobel A."/>
            <person name="Rasinkangas P."/>
            <person name="Parkhill J."/>
            <person name="Rea M.C."/>
            <person name="O'Sullivan O."/>
            <person name="Ritari J."/>
            <person name="Douillard F.P."/>
            <person name="Paul Ross R."/>
            <person name="Yang R."/>
            <person name="Briner A.E."/>
            <person name="Felis G.E."/>
            <person name="de Vos W.M."/>
            <person name="Barrangou R."/>
            <person name="Klaenhammer T.R."/>
            <person name="Caufield P.W."/>
            <person name="Cui Y."/>
            <person name="Zhang H."/>
            <person name="O'Toole P.W."/>
        </authorList>
    </citation>
    <scope>NUCLEOTIDE SEQUENCE [LARGE SCALE GENOMIC DNA]</scope>
    <source>
        <strain evidence="2 3">DSM 15707</strain>
    </source>
</reference>
<dbReference type="AlphaFoldDB" id="A0A0R1RHE3"/>
<keyword evidence="1" id="KW-1133">Transmembrane helix</keyword>
<dbReference type="PANTHER" id="PTHR38454">
    <property type="entry name" value="INTEGRAL MEMBRANE PROTEIN-RELATED"/>
    <property type="match status" value="1"/>
</dbReference>
<feature type="transmembrane region" description="Helical" evidence="1">
    <location>
        <begin position="86"/>
        <end position="104"/>
    </location>
</feature>
<evidence type="ECO:0008006" key="4">
    <source>
        <dbReference type="Google" id="ProtNLM"/>
    </source>
</evidence>
<dbReference type="STRING" id="1423778.FC70_GL000522"/>
<name>A0A0R1RHE3_9LACO</name>
<keyword evidence="3" id="KW-1185">Reference proteome</keyword>